<accession>A0A5C6DW61</accession>
<dbReference type="PANTHER" id="PTHR35889:SF3">
    <property type="entry name" value="F-BOX DOMAIN-CONTAINING PROTEIN"/>
    <property type="match status" value="1"/>
</dbReference>
<feature type="domain" description="DUF1549" evidence="3">
    <location>
        <begin position="256"/>
        <end position="464"/>
    </location>
</feature>
<dbReference type="InterPro" id="IPR011444">
    <property type="entry name" value="DUF1549"/>
</dbReference>
<evidence type="ECO:0000313" key="6">
    <source>
        <dbReference type="EMBL" id="TWU40585.1"/>
    </source>
</evidence>
<dbReference type="InterPro" id="IPR022655">
    <property type="entry name" value="DUF1553"/>
</dbReference>
<feature type="domain" description="Cytochrome C Planctomycete-type" evidence="5">
    <location>
        <begin position="140"/>
        <end position="194"/>
    </location>
</feature>
<organism evidence="6 7">
    <name type="scientific">Novipirellula artificiosorum</name>
    <dbReference type="NCBI Taxonomy" id="2528016"/>
    <lineage>
        <taxon>Bacteria</taxon>
        <taxon>Pseudomonadati</taxon>
        <taxon>Planctomycetota</taxon>
        <taxon>Planctomycetia</taxon>
        <taxon>Pirellulales</taxon>
        <taxon>Pirellulaceae</taxon>
        <taxon>Novipirellula</taxon>
    </lineage>
</organism>
<dbReference type="Pfam" id="PF07635">
    <property type="entry name" value="PSCyt1"/>
    <property type="match status" value="2"/>
</dbReference>
<comment type="caution">
    <text evidence="6">The sequence shown here is derived from an EMBL/GenBank/DDBJ whole genome shotgun (WGS) entry which is preliminary data.</text>
</comment>
<evidence type="ECO:0000259" key="3">
    <source>
        <dbReference type="Pfam" id="PF07583"/>
    </source>
</evidence>
<dbReference type="GO" id="GO:0020037">
    <property type="term" value="F:heme binding"/>
    <property type="evidence" value="ECO:0007669"/>
    <property type="project" value="InterPro"/>
</dbReference>
<dbReference type="InterPro" id="IPR036909">
    <property type="entry name" value="Cyt_c-like_dom_sf"/>
</dbReference>
<dbReference type="Pfam" id="PF07583">
    <property type="entry name" value="PSCyt2"/>
    <property type="match status" value="1"/>
</dbReference>
<dbReference type="Pfam" id="PF07587">
    <property type="entry name" value="PSD1"/>
    <property type="match status" value="1"/>
</dbReference>
<dbReference type="RefSeq" id="WP_146525173.1">
    <property type="nucleotide sequence ID" value="NZ_SJPV01000002.1"/>
</dbReference>
<dbReference type="SUPFAM" id="SSF46626">
    <property type="entry name" value="Cytochrome c"/>
    <property type="match status" value="1"/>
</dbReference>
<dbReference type="OrthoDB" id="9809746at2"/>
<evidence type="ECO:0000256" key="1">
    <source>
        <dbReference type="SAM" id="MobiDB-lite"/>
    </source>
</evidence>
<proteinExistence type="predicted"/>
<evidence type="ECO:0000259" key="4">
    <source>
        <dbReference type="Pfam" id="PF07587"/>
    </source>
</evidence>
<dbReference type="GO" id="GO:0009055">
    <property type="term" value="F:electron transfer activity"/>
    <property type="evidence" value="ECO:0007669"/>
    <property type="project" value="InterPro"/>
</dbReference>
<feature type="region of interest" description="Disordered" evidence="1">
    <location>
        <begin position="748"/>
        <end position="769"/>
    </location>
</feature>
<name>A0A5C6DW61_9BACT</name>
<feature type="domain" description="Cytochrome C Planctomycete-type" evidence="5">
    <location>
        <begin position="36"/>
        <end position="91"/>
    </location>
</feature>
<feature type="domain" description="DUF1553" evidence="4">
    <location>
        <begin position="769"/>
        <end position="990"/>
    </location>
</feature>
<feature type="signal peptide" evidence="2">
    <location>
        <begin position="1"/>
        <end position="18"/>
    </location>
</feature>
<dbReference type="AlphaFoldDB" id="A0A5C6DW61"/>
<keyword evidence="2" id="KW-0732">Signal</keyword>
<evidence type="ECO:0000313" key="7">
    <source>
        <dbReference type="Proteomes" id="UP000319143"/>
    </source>
</evidence>
<feature type="chain" id="PRO_5023058254" evidence="2">
    <location>
        <begin position="19"/>
        <end position="1024"/>
    </location>
</feature>
<evidence type="ECO:0000256" key="2">
    <source>
        <dbReference type="SAM" id="SignalP"/>
    </source>
</evidence>
<dbReference type="EMBL" id="SJPV01000002">
    <property type="protein sequence ID" value="TWU40585.1"/>
    <property type="molecule type" value="Genomic_DNA"/>
</dbReference>
<dbReference type="InterPro" id="IPR011429">
    <property type="entry name" value="Cyt_c_Planctomycete-type"/>
</dbReference>
<protein>
    <submittedName>
        <fullName evidence="6">Planctomycete cytochrome C</fullName>
    </submittedName>
</protein>
<dbReference type="PANTHER" id="PTHR35889">
    <property type="entry name" value="CYCLOINULO-OLIGOSACCHARIDE FRUCTANOTRANSFERASE-RELATED"/>
    <property type="match status" value="1"/>
</dbReference>
<gene>
    <name evidence="6" type="ORF">Poly41_14180</name>
</gene>
<sequence precursor="true">MKLITCSAMLLLAATAHAAEPVSFDRDVLPLLERRCNKCHHDEEQSGGLDLTRLATMHRGGDELGAAIVPGEPDKSPLVQVLTGAKEPAMPENGDPLPAEEIELLRRWITEGAKDDTPVFPADDVAFFEREIRPVLAERCFKCHAGDEPEHGLRLTSRQGILGGGARGSAATVGKPDESLLIKAVRQEGELQMPRGGDKLSDAQVAAFETWVAKGLPWPADRKVLAREKQFTISDSDRKHWAFRPLPKDLPTDWNIDATLKLHHERLGLNPSQPADKYRLLRRVTYDLIGYPPTPEEIAAFVQDSSPGAYDKVVARLLESPQYGLRWGRHWQDYTRNGANGQSNRGPGFDSERYSEWVAECFNEDRPWDWFARVHLAGDKMPALDGGDYSIDQALAAVVPLNGQRTFEEIGTDTFVLMDKLDESVEFLGRSLLGISLECARCHDHKFDPISQRDYYALLGFFQSSWYAPVPVAAASRAEADEAVTEYRSLVSENARLNGFIRQAGIKLNVGGGGRVKKWQQSRPEILAPVDKRLREIEIAVVSAELAAARDAGSTKLAADIRTTLLELEEKLLNHRPPVFDLRTFKQLNYFIGGHKSQIGLIERARDLKQDELVVELDRQLEYWNTERDQWTERSRYGGYAKTDPEVAELVQADERIAEIAALLVANIAQPWTAPKETHRYVRADGGLRRAEDLEPLDEADGLKFNSNNPDRVWLHPHYVGDARLLLRGDVLYPDELIPRGAPEFFASGAGLQPASHNHQQPNDPPDSGRLQLANWLTAPDSTQSALVARTAVNRVWQNLFGEGLCRTPKELGRLGERPELPELIDGLATRFVAEGWSLKQLIREIVLSDAYRRSSVVSDEEYEKDPENRIFARHSVRRLEYEPILNTMAGLLTGQSFAPTSKLNAADYAQHFDRPTVYDLVDRRSASISATQALFLMNNSGTTRKIAAEVATRQGFDKHTELDDVLDTIYAAILHRPPTDEERTFAKAFVTRRRQQDATSTSTQHISEFITLLLCGNEFLYIE</sequence>
<reference evidence="6 7" key="1">
    <citation type="submission" date="2019-02" db="EMBL/GenBank/DDBJ databases">
        <title>Deep-cultivation of Planctomycetes and their phenomic and genomic characterization uncovers novel biology.</title>
        <authorList>
            <person name="Wiegand S."/>
            <person name="Jogler M."/>
            <person name="Boedeker C."/>
            <person name="Pinto D."/>
            <person name="Vollmers J."/>
            <person name="Rivas-Marin E."/>
            <person name="Kohn T."/>
            <person name="Peeters S.H."/>
            <person name="Heuer A."/>
            <person name="Rast P."/>
            <person name="Oberbeckmann S."/>
            <person name="Bunk B."/>
            <person name="Jeske O."/>
            <person name="Meyerdierks A."/>
            <person name="Storesund J.E."/>
            <person name="Kallscheuer N."/>
            <person name="Luecker S."/>
            <person name="Lage O.M."/>
            <person name="Pohl T."/>
            <person name="Merkel B.J."/>
            <person name="Hornburger P."/>
            <person name="Mueller R.-W."/>
            <person name="Bruemmer F."/>
            <person name="Labrenz M."/>
            <person name="Spormann A.M."/>
            <person name="Op Den Camp H."/>
            <person name="Overmann J."/>
            <person name="Amann R."/>
            <person name="Jetten M.S.M."/>
            <person name="Mascher T."/>
            <person name="Medema M.H."/>
            <person name="Devos D.P."/>
            <person name="Kaster A.-K."/>
            <person name="Ovreas L."/>
            <person name="Rohde M."/>
            <person name="Galperin M.Y."/>
            <person name="Jogler C."/>
        </authorList>
    </citation>
    <scope>NUCLEOTIDE SEQUENCE [LARGE SCALE GENOMIC DNA]</scope>
    <source>
        <strain evidence="6 7">Poly41</strain>
    </source>
</reference>
<dbReference type="Proteomes" id="UP000319143">
    <property type="component" value="Unassembled WGS sequence"/>
</dbReference>
<evidence type="ECO:0000259" key="5">
    <source>
        <dbReference type="Pfam" id="PF07635"/>
    </source>
</evidence>
<keyword evidence="7" id="KW-1185">Reference proteome</keyword>